<dbReference type="Gene3D" id="3.30.420.10">
    <property type="entry name" value="Ribonuclease H-like superfamily/Ribonuclease H"/>
    <property type="match status" value="1"/>
</dbReference>
<keyword evidence="5" id="KW-1185">Reference proteome</keyword>
<dbReference type="InterPro" id="IPR048020">
    <property type="entry name" value="Transpos_IS3"/>
</dbReference>
<dbReference type="Proteomes" id="UP001139534">
    <property type="component" value="Unassembled WGS sequence"/>
</dbReference>
<comment type="caution">
    <text evidence="4">The sequence shown here is derived from an EMBL/GenBank/DDBJ whole genome shotgun (WGS) entry which is preliminary data.</text>
</comment>
<dbReference type="GO" id="GO:0003676">
    <property type="term" value="F:nucleic acid binding"/>
    <property type="evidence" value="ECO:0007669"/>
    <property type="project" value="InterPro"/>
</dbReference>
<dbReference type="PANTHER" id="PTHR46889:SF5">
    <property type="entry name" value="INTEGRASE PROTEIN"/>
    <property type="match status" value="1"/>
</dbReference>
<dbReference type="InterPro" id="IPR050900">
    <property type="entry name" value="Transposase_IS3/IS150/IS904"/>
</dbReference>
<dbReference type="AlphaFoldDB" id="A0A9X1Y3C8"/>
<dbReference type="PANTHER" id="PTHR46889">
    <property type="entry name" value="TRANSPOSASE INSF FOR INSERTION SEQUENCE IS3B-RELATED"/>
    <property type="match status" value="1"/>
</dbReference>
<evidence type="ECO:0000256" key="2">
    <source>
        <dbReference type="SAM" id="Coils"/>
    </source>
</evidence>
<dbReference type="InterPro" id="IPR046929">
    <property type="entry name" value="HTH_Tnp"/>
</dbReference>
<organism evidence="4 5">
    <name type="scientific">Paenibacillus mellifer</name>
    <dbReference type="NCBI Taxonomy" id="2937794"/>
    <lineage>
        <taxon>Bacteria</taxon>
        <taxon>Bacillati</taxon>
        <taxon>Bacillota</taxon>
        <taxon>Bacilli</taxon>
        <taxon>Bacillales</taxon>
        <taxon>Paenibacillaceae</taxon>
        <taxon>Paenibacillus</taxon>
    </lineage>
</organism>
<reference evidence="4" key="1">
    <citation type="submission" date="2022-04" db="EMBL/GenBank/DDBJ databases">
        <authorList>
            <person name="Seo M.-J."/>
        </authorList>
    </citation>
    <scope>NUCLEOTIDE SEQUENCE</scope>
    <source>
        <strain evidence="4">MBLB2552</strain>
    </source>
</reference>
<dbReference type="Pfam" id="PF13276">
    <property type="entry name" value="HTH_21"/>
    <property type="match status" value="1"/>
</dbReference>
<dbReference type="Pfam" id="PF00665">
    <property type="entry name" value="rve"/>
    <property type="match status" value="1"/>
</dbReference>
<sequence length="442" mass="51905">MGKKYFNHNEQERLSKNPNVLRVSEKSITYADEFKRLFIEQYLLGQTPREIFETNGFDVEILGMKRVEQCADRWKKAYEKDGIVGLVDSRKDAVLRPSKRVLSQEEIIARQEAKIRLLEEQLAYVKKLDKNERRLLANGEKLSKTECFELIQNAVKQGLQRMTRYFCELLGVSRSGYYNYLDTADRRLERAQADEKAGDLIKRAFNRRGFKKGSRSIKMTLENDYGTVYNLKRIRRLMKKFNLVCPHRKANPYRRMAKATQEHRTLENKLQRDFKKGIPGLVLLTDITYLPYGKSQTAYLSTILDASTGELVAHNLSTTLQLPIATETIRLLMKQKRLKLHNNAFIHSDQGGHYTSPAYQKLLRDEGLGQSMSRRGNCWDNAPQESFYGHMKDHVKSRHCQTFTELRREINRYIHYYNHYRYQWGLKKMTPVQYRNHLLSAA</sequence>
<dbReference type="SUPFAM" id="SSF53098">
    <property type="entry name" value="Ribonuclease H-like"/>
    <property type="match status" value="1"/>
</dbReference>
<comment type="function">
    <text evidence="1">Involved in the transposition of the insertion sequence.</text>
</comment>
<dbReference type="Pfam" id="PF20310">
    <property type="entry name" value="HTH_Tnp_2"/>
    <property type="match status" value="1"/>
</dbReference>
<evidence type="ECO:0000313" key="4">
    <source>
        <dbReference type="EMBL" id="MCK8489736.1"/>
    </source>
</evidence>
<name>A0A9X1Y3C8_9BACL</name>
<dbReference type="InterPro" id="IPR025948">
    <property type="entry name" value="HTH-like_dom"/>
</dbReference>
<feature type="domain" description="Integrase catalytic" evidence="3">
    <location>
        <begin position="275"/>
        <end position="439"/>
    </location>
</feature>
<dbReference type="RefSeq" id="WP_248553726.1">
    <property type="nucleotide sequence ID" value="NZ_JALPRK010000028.1"/>
</dbReference>
<evidence type="ECO:0000313" key="5">
    <source>
        <dbReference type="Proteomes" id="UP001139534"/>
    </source>
</evidence>
<evidence type="ECO:0000256" key="1">
    <source>
        <dbReference type="ARBA" id="ARBA00002286"/>
    </source>
</evidence>
<dbReference type="EMBL" id="JALPRK010000028">
    <property type="protein sequence ID" value="MCK8489736.1"/>
    <property type="molecule type" value="Genomic_DNA"/>
</dbReference>
<proteinExistence type="predicted"/>
<protein>
    <submittedName>
        <fullName evidence="4">IS3 family transposase</fullName>
    </submittedName>
</protein>
<dbReference type="InterPro" id="IPR012337">
    <property type="entry name" value="RNaseH-like_sf"/>
</dbReference>
<dbReference type="NCBIfam" id="NF033516">
    <property type="entry name" value="transpos_IS3"/>
    <property type="match status" value="1"/>
</dbReference>
<feature type="coiled-coil region" evidence="2">
    <location>
        <begin position="101"/>
        <end position="128"/>
    </location>
</feature>
<dbReference type="InterPro" id="IPR001584">
    <property type="entry name" value="Integrase_cat-core"/>
</dbReference>
<evidence type="ECO:0000259" key="3">
    <source>
        <dbReference type="PROSITE" id="PS50994"/>
    </source>
</evidence>
<keyword evidence="2" id="KW-0175">Coiled coil</keyword>
<gene>
    <name evidence="4" type="ORF">M0651_21435</name>
</gene>
<dbReference type="GO" id="GO:0015074">
    <property type="term" value="P:DNA integration"/>
    <property type="evidence" value="ECO:0007669"/>
    <property type="project" value="InterPro"/>
</dbReference>
<dbReference type="Pfam" id="PF13333">
    <property type="entry name" value="rve_2"/>
    <property type="match status" value="1"/>
</dbReference>
<dbReference type="InterPro" id="IPR036397">
    <property type="entry name" value="RNaseH_sf"/>
</dbReference>
<accession>A0A9X1Y3C8</accession>
<dbReference type="PROSITE" id="PS50994">
    <property type="entry name" value="INTEGRASE"/>
    <property type="match status" value="1"/>
</dbReference>